<accession>A0A847RZ59</accession>
<dbReference type="SUPFAM" id="SSF50156">
    <property type="entry name" value="PDZ domain-like"/>
    <property type="match status" value="2"/>
</dbReference>
<dbReference type="AlphaFoldDB" id="A0A847RZ59"/>
<feature type="chain" id="PRO_5032729118" evidence="2">
    <location>
        <begin position="24"/>
        <end position="336"/>
    </location>
</feature>
<dbReference type="InterPro" id="IPR036034">
    <property type="entry name" value="PDZ_sf"/>
</dbReference>
<dbReference type="Gene3D" id="2.30.42.10">
    <property type="match status" value="2"/>
</dbReference>
<comment type="similarity">
    <text evidence="1">Belongs to the peptidase S1C family.</text>
</comment>
<evidence type="ECO:0000256" key="1">
    <source>
        <dbReference type="ARBA" id="ARBA00010541"/>
    </source>
</evidence>
<dbReference type="InterPro" id="IPR001478">
    <property type="entry name" value="PDZ"/>
</dbReference>
<evidence type="ECO:0000313" key="4">
    <source>
        <dbReference type="EMBL" id="NLR64621.1"/>
    </source>
</evidence>
<comment type="caution">
    <text evidence="4">The sequence shown here is derived from an EMBL/GenBank/DDBJ whole genome shotgun (WGS) entry which is preliminary data.</text>
</comment>
<organism evidence="4 5">
    <name type="scientific">Chitinophaga varians</name>
    <dbReference type="NCBI Taxonomy" id="2202339"/>
    <lineage>
        <taxon>Bacteria</taxon>
        <taxon>Pseudomonadati</taxon>
        <taxon>Bacteroidota</taxon>
        <taxon>Chitinophagia</taxon>
        <taxon>Chitinophagales</taxon>
        <taxon>Chitinophagaceae</taxon>
        <taxon>Chitinophaga</taxon>
    </lineage>
</organism>
<dbReference type="SMART" id="SM00228">
    <property type="entry name" value="PDZ"/>
    <property type="match status" value="2"/>
</dbReference>
<feature type="domain" description="PDZ" evidence="3">
    <location>
        <begin position="236"/>
        <end position="293"/>
    </location>
</feature>
<proteinExistence type="inferred from homology"/>
<protein>
    <submittedName>
        <fullName evidence="4">PDZ domain-containing protein</fullName>
    </submittedName>
</protein>
<dbReference type="Pfam" id="PF13180">
    <property type="entry name" value="PDZ_2"/>
    <property type="match status" value="2"/>
</dbReference>
<dbReference type="Proteomes" id="UP000570474">
    <property type="component" value="Unassembled WGS sequence"/>
</dbReference>
<name>A0A847RZ59_9BACT</name>
<evidence type="ECO:0000259" key="3">
    <source>
        <dbReference type="PROSITE" id="PS50106"/>
    </source>
</evidence>
<dbReference type="PANTHER" id="PTHR22939:SF129">
    <property type="entry name" value="SERINE PROTEASE HTRA2, MITOCHONDRIAL"/>
    <property type="match status" value="1"/>
</dbReference>
<evidence type="ECO:0000256" key="2">
    <source>
        <dbReference type="SAM" id="SignalP"/>
    </source>
</evidence>
<sequence>MKNVLRNFTLAGFSCLAVSVATAQSPGASAKDKMGEYDEIVIKNKSNKGGKVTVEIKDGSILLDGQKMDQYNNPDISVFRRRITPMNGNNFSFDNGSSRDEIQLFNNDEDEGEGLPITDNKAVLGVITEKTTAVGATVKSVAPGSPADKAGIKVGDAITKINDEVINEPKALFETIGRFKPGDKITVSYTRNGKQNKASVTLDERKEDSFGGIFNAPRRRSELFTFPMPRNRQGLGFDFNRADDGVKLGIQVQDTDDDNGAQVINMAPGSPAEKAGFKVNDLITDMAGSPVKSAHDVAELYRANRDKGTITATIKRNGQTQTIDIKVPKKLHTADL</sequence>
<dbReference type="PANTHER" id="PTHR22939">
    <property type="entry name" value="SERINE PROTEASE FAMILY S1C HTRA-RELATED"/>
    <property type="match status" value="1"/>
</dbReference>
<gene>
    <name evidence="4" type="ORF">HGH92_09915</name>
</gene>
<feature type="domain" description="PDZ" evidence="3">
    <location>
        <begin position="101"/>
        <end position="166"/>
    </location>
</feature>
<dbReference type="RefSeq" id="WP_168870566.1">
    <property type="nucleotide sequence ID" value="NZ_JABAIA010000001.1"/>
</dbReference>
<feature type="signal peptide" evidence="2">
    <location>
        <begin position="1"/>
        <end position="23"/>
    </location>
</feature>
<keyword evidence="5" id="KW-1185">Reference proteome</keyword>
<dbReference type="EMBL" id="JABAIA010000001">
    <property type="protein sequence ID" value="NLR64621.1"/>
    <property type="molecule type" value="Genomic_DNA"/>
</dbReference>
<evidence type="ECO:0000313" key="5">
    <source>
        <dbReference type="Proteomes" id="UP000570474"/>
    </source>
</evidence>
<reference evidence="4 5" key="1">
    <citation type="submission" date="2020-04" db="EMBL/GenBank/DDBJ databases">
        <authorList>
            <person name="Yin C."/>
        </authorList>
    </citation>
    <scope>NUCLEOTIDE SEQUENCE [LARGE SCALE GENOMIC DNA]</scope>
    <source>
        <strain evidence="4 5">Ae27</strain>
    </source>
</reference>
<dbReference type="PROSITE" id="PS50106">
    <property type="entry name" value="PDZ"/>
    <property type="match status" value="2"/>
</dbReference>
<keyword evidence="2" id="KW-0732">Signal</keyword>